<evidence type="ECO:0000313" key="3">
    <source>
        <dbReference type="EMBL" id="QNN56421.1"/>
    </source>
</evidence>
<name>A0A7G9RLE6_9BURK</name>
<evidence type="ECO:0000259" key="2">
    <source>
        <dbReference type="PROSITE" id="PS51729"/>
    </source>
</evidence>
<dbReference type="EMBL" id="CP060714">
    <property type="protein sequence ID" value="QNN56421.1"/>
    <property type="molecule type" value="Genomic_DNA"/>
</dbReference>
<dbReference type="InterPro" id="IPR000182">
    <property type="entry name" value="GNAT_dom"/>
</dbReference>
<dbReference type="PANTHER" id="PTHR31435">
    <property type="entry name" value="PROTEIN NATD1"/>
    <property type="match status" value="1"/>
</dbReference>
<proteinExistence type="predicted"/>
<dbReference type="PROSITE" id="PS51186">
    <property type="entry name" value="GNAT"/>
    <property type="match status" value="1"/>
</dbReference>
<dbReference type="SUPFAM" id="SSF55729">
    <property type="entry name" value="Acyl-CoA N-acyltransferases (Nat)"/>
    <property type="match status" value="1"/>
</dbReference>
<protein>
    <submittedName>
        <fullName evidence="3">N-acetyltransferase</fullName>
    </submittedName>
</protein>
<dbReference type="InterPro" id="IPR045057">
    <property type="entry name" value="Gcn5-rel_NAT"/>
</dbReference>
<organism evidence="3 4">
    <name type="scientific">Diaphorobacter ruginosibacter</name>
    <dbReference type="NCBI Taxonomy" id="1715720"/>
    <lineage>
        <taxon>Bacteria</taxon>
        <taxon>Pseudomonadati</taxon>
        <taxon>Pseudomonadota</taxon>
        <taxon>Betaproteobacteria</taxon>
        <taxon>Burkholderiales</taxon>
        <taxon>Comamonadaceae</taxon>
        <taxon>Diaphorobacter</taxon>
    </lineage>
</organism>
<dbReference type="Pfam" id="PF14542">
    <property type="entry name" value="Acetyltransf_CG"/>
    <property type="match status" value="1"/>
</dbReference>
<accession>A0A7G9RLE6</accession>
<evidence type="ECO:0000259" key="1">
    <source>
        <dbReference type="PROSITE" id="PS51186"/>
    </source>
</evidence>
<dbReference type="InterPro" id="IPR016181">
    <property type="entry name" value="Acyl_CoA_acyltransferase"/>
</dbReference>
<feature type="domain" description="N-acetyltransferase" evidence="2">
    <location>
        <begin position="8"/>
        <end position="95"/>
    </location>
</feature>
<dbReference type="AlphaFoldDB" id="A0A7G9RLE6"/>
<dbReference type="RefSeq" id="WP_187596687.1">
    <property type="nucleotide sequence ID" value="NZ_CP060714.1"/>
</dbReference>
<feature type="domain" description="N-acetyltransferase" evidence="1">
    <location>
        <begin position="1"/>
        <end position="95"/>
    </location>
</feature>
<keyword evidence="4" id="KW-1185">Reference proteome</keyword>
<dbReference type="PROSITE" id="PS51729">
    <property type="entry name" value="GNAT_YJDJ"/>
    <property type="match status" value="1"/>
</dbReference>
<keyword evidence="3" id="KW-0808">Transferase</keyword>
<dbReference type="Gene3D" id="3.40.630.30">
    <property type="match status" value="1"/>
</dbReference>
<dbReference type="InterPro" id="IPR031165">
    <property type="entry name" value="GNAT_YJDJ"/>
</dbReference>
<dbReference type="GO" id="GO:0016747">
    <property type="term" value="F:acyltransferase activity, transferring groups other than amino-acyl groups"/>
    <property type="evidence" value="ECO:0007669"/>
    <property type="project" value="InterPro"/>
</dbReference>
<dbReference type="PANTHER" id="PTHR31435:SF10">
    <property type="entry name" value="BSR4717 PROTEIN"/>
    <property type="match status" value="1"/>
</dbReference>
<evidence type="ECO:0000313" key="4">
    <source>
        <dbReference type="Proteomes" id="UP000515811"/>
    </source>
</evidence>
<gene>
    <name evidence="3" type="ORF">H9K76_18015</name>
</gene>
<dbReference type="KEGG" id="drg:H9K76_18015"/>
<dbReference type="Proteomes" id="UP000515811">
    <property type="component" value="Chromosome"/>
</dbReference>
<dbReference type="CDD" id="cd04301">
    <property type="entry name" value="NAT_SF"/>
    <property type="match status" value="1"/>
</dbReference>
<reference evidence="3 4" key="1">
    <citation type="submission" date="2020-08" db="EMBL/GenBank/DDBJ databases">
        <title>Genome sequence of Diaphorobacter ruginosibacter DSM 27467T.</title>
        <authorList>
            <person name="Hyun D.-W."/>
            <person name="Bae J.-W."/>
        </authorList>
    </citation>
    <scope>NUCLEOTIDE SEQUENCE [LARGE SCALE GENOMIC DNA]</scope>
    <source>
        <strain evidence="3 4">DSM 27467</strain>
    </source>
</reference>
<sequence length="95" mass="10548">MPYPIHHQEEDSKGAFYVEKLGQRIAEMTYSRTNASMIIIDHTDVDESLRGEGVGRQLLDALVAWARSSGTKVLPLCPFAKAQFGKDASIRDVLV</sequence>